<dbReference type="Proteomes" id="UP000322981">
    <property type="component" value="Unassembled WGS sequence"/>
</dbReference>
<evidence type="ECO:0000256" key="3">
    <source>
        <dbReference type="ARBA" id="ARBA00023235"/>
    </source>
</evidence>
<organism evidence="6 7">
    <name type="scientific">Thiohalocapsa marina</name>
    <dbReference type="NCBI Taxonomy" id="424902"/>
    <lineage>
        <taxon>Bacteria</taxon>
        <taxon>Pseudomonadati</taxon>
        <taxon>Pseudomonadota</taxon>
        <taxon>Gammaproteobacteria</taxon>
        <taxon>Chromatiales</taxon>
        <taxon>Chromatiaceae</taxon>
        <taxon>Thiohalocapsa</taxon>
    </lineage>
</organism>
<sequence>MDIDQANEEFGIPGSVQICAGRGDLPLIIVDNAFARAEISAYAGQVLSYCPEDAEADLLFVSREARFQRGQAIKGGIPVCWPWFGPDPEVLGRPDHGFVRTRQWTLLLTEVMADGAVRIRLGITDDAASRALWPHAFALELEVTIGRTLEVALVSRNPGDAPVTLTQALHAYFRIGNIRQAQVLGLAGHEYIDKVGEAVRRRQSGPVNFDGPVNRIYVDTLDGLIIDDPALGRRIHIEREGSRSVVVWNPWIGQAQAMADFGDDEYSAMLCVESANAGDDEVTLAPGASHRLATRYAIRSD</sequence>
<dbReference type="SUPFAM" id="SSF74650">
    <property type="entry name" value="Galactose mutarotase-like"/>
    <property type="match status" value="1"/>
</dbReference>
<dbReference type="EMBL" id="VWXX01000021">
    <property type="protein sequence ID" value="KAA6184308.1"/>
    <property type="molecule type" value="Genomic_DNA"/>
</dbReference>
<comment type="similarity">
    <text evidence="2 4">Belongs to the glucose-6-phosphate 1-epimerase family.</text>
</comment>
<reference evidence="6 7" key="1">
    <citation type="submission" date="2019-09" db="EMBL/GenBank/DDBJ databases">
        <title>Whole-genome sequence of the purple sulfur bacterium Thiohalocapsa marina DSM 19078.</title>
        <authorList>
            <person name="Kyndt J.A."/>
            <person name="Meyer T.E."/>
        </authorList>
    </citation>
    <scope>NUCLEOTIDE SEQUENCE [LARGE SCALE GENOMIC DNA]</scope>
    <source>
        <strain evidence="6 7">DSM 19078</strain>
    </source>
</reference>
<dbReference type="RefSeq" id="WP_150093780.1">
    <property type="nucleotide sequence ID" value="NZ_JBFUOH010000104.1"/>
</dbReference>
<dbReference type="InterPro" id="IPR008183">
    <property type="entry name" value="Aldose_1/G6P_1-epimerase"/>
</dbReference>
<name>A0A5M8FHF1_9GAMM</name>
<dbReference type="GO" id="GO:0047938">
    <property type="term" value="F:glucose-6-phosphate 1-epimerase activity"/>
    <property type="evidence" value="ECO:0007669"/>
    <property type="project" value="UniProtKB-UniRule"/>
</dbReference>
<evidence type="ECO:0000313" key="7">
    <source>
        <dbReference type="Proteomes" id="UP000322981"/>
    </source>
</evidence>
<dbReference type="GO" id="GO:0005975">
    <property type="term" value="P:carbohydrate metabolic process"/>
    <property type="evidence" value="ECO:0007669"/>
    <property type="project" value="InterPro"/>
</dbReference>
<dbReference type="OrthoDB" id="9790727at2"/>
<dbReference type="Pfam" id="PF01263">
    <property type="entry name" value="Aldose_epim"/>
    <property type="match status" value="1"/>
</dbReference>
<dbReference type="InterPro" id="IPR025532">
    <property type="entry name" value="G6P_1-epimerase"/>
</dbReference>
<dbReference type="Gene3D" id="2.70.98.10">
    <property type="match status" value="1"/>
</dbReference>
<evidence type="ECO:0000313" key="6">
    <source>
        <dbReference type="EMBL" id="KAA6184308.1"/>
    </source>
</evidence>
<dbReference type="GO" id="GO:0030246">
    <property type="term" value="F:carbohydrate binding"/>
    <property type="evidence" value="ECO:0007669"/>
    <property type="project" value="UniProtKB-UniRule"/>
</dbReference>
<dbReference type="EC" id="5.1.3.15" evidence="4"/>
<feature type="active site" evidence="5">
    <location>
        <position position="170"/>
    </location>
</feature>
<dbReference type="PIRSF" id="PIRSF016020">
    <property type="entry name" value="PHexose_mutarotase"/>
    <property type="match status" value="1"/>
</dbReference>
<feature type="active site" evidence="5">
    <location>
        <position position="273"/>
    </location>
</feature>
<evidence type="ECO:0000256" key="5">
    <source>
        <dbReference type="PIRSR" id="PIRSR016020-1"/>
    </source>
</evidence>
<evidence type="ECO:0000256" key="1">
    <source>
        <dbReference type="ARBA" id="ARBA00001096"/>
    </source>
</evidence>
<evidence type="ECO:0000256" key="4">
    <source>
        <dbReference type="PIRNR" id="PIRNR016020"/>
    </source>
</evidence>
<protein>
    <recommendedName>
        <fullName evidence="4">Putative glucose-6-phosphate 1-epimerase</fullName>
        <ecNumber evidence="4">5.1.3.15</ecNumber>
    </recommendedName>
</protein>
<dbReference type="CDD" id="cd09020">
    <property type="entry name" value="D-hex-6-P-epi_like"/>
    <property type="match status" value="1"/>
</dbReference>
<dbReference type="InterPro" id="IPR011013">
    <property type="entry name" value="Gal_mutarotase_sf_dom"/>
</dbReference>
<dbReference type="InterPro" id="IPR014718">
    <property type="entry name" value="GH-type_carb-bd"/>
</dbReference>
<dbReference type="PANTHER" id="PTHR11122">
    <property type="entry name" value="APOSPORY-ASSOCIATED PROTEIN C-RELATED"/>
    <property type="match status" value="1"/>
</dbReference>
<accession>A0A5M8FHF1</accession>
<comment type="catalytic activity">
    <reaction evidence="1">
        <text>alpha-D-glucose 6-phosphate = beta-D-glucose 6-phosphate</text>
        <dbReference type="Rhea" id="RHEA:16249"/>
        <dbReference type="ChEBI" id="CHEBI:58225"/>
        <dbReference type="ChEBI" id="CHEBI:58247"/>
        <dbReference type="EC" id="5.1.3.15"/>
    </reaction>
</comment>
<dbReference type="PANTHER" id="PTHR11122:SF13">
    <property type="entry name" value="GLUCOSE-6-PHOSPHATE 1-EPIMERASE"/>
    <property type="match status" value="1"/>
</dbReference>
<gene>
    <name evidence="6" type="ORF">F2Q65_12645</name>
</gene>
<evidence type="ECO:0000256" key="2">
    <source>
        <dbReference type="ARBA" id="ARBA00005866"/>
    </source>
</evidence>
<dbReference type="AlphaFoldDB" id="A0A5M8FHF1"/>
<keyword evidence="7" id="KW-1185">Reference proteome</keyword>
<proteinExistence type="inferred from homology"/>
<comment type="caution">
    <text evidence="6">The sequence shown here is derived from an EMBL/GenBank/DDBJ whole genome shotgun (WGS) entry which is preliminary data.</text>
</comment>
<keyword evidence="3 4" id="KW-0413">Isomerase</keyword>